<dbReference type="GO" id="GO:0003676">
    <property type="term" value="F:nucleic acid binding"/>
    <property type="evidence" value="ECO:0007669"/>
    <property type="project" value="InterPro"/>
</dbReference>
<dbReference type="SUPFAM" id="SSF53098">
    <property type="entry name" value="Ribonuclease H-like"/>
    <property type="match status" value="1"/>
</dbReference>
<gene>
    <name evidence="8" type="ORF">CK203_057112</name>
</gene>
<keyword evidence="2" id="KW-0548">Nucleotidyltransferase</keyword>
<name>A0A438GHQ3_VITVI</name>
<keyword evidence="6" id="KW-0695">RNA-directed DNA polymerase</keyword>
<dbReference type="EMBL" id="QGNW01000431">
    <property type="protein sequence ID" value="RVW71733.1"/>
    <property type="molecule type" value="Genomic_DNA"/>
</dbReference>
<dbReference type="InterPro" id="IPR052160">
    <property type="entry name" value="Gypsy_RT_Integrase-like"/>
</dbReference>
<comment type="caution">
    <text evidence="8">The sequence shown here is derived from an EMBL/GenBank/DDBJ whole genome shotgun (WGS) entry which is preliminary data.</text>
</comment>
<dbReference type="InterPro" id="IPR041373">
    <property type="entry name" value="RT_RNaseH"/>
</dbReference>
<keyword evidence="3" id="KW-0540">Nuclease</keyword>
<evidence type="ECO:0000256" key="5">
    <source>
        <dbReference type="ARBA" id="ARBA00022801"/>
    </source>
</evidence>
<evidence type="ECO:0000259" key="7">
    <source>
        <dbReference type="PROSITE" id="PS50994"/>
    </source>
</evidence>
<dbReference type="PROSITE" id="PS50994">
    <property type="entry name" value="INTEGRASE"/>
    <property type="match status" value="1"/>
</dbReference>
<dbReference type="GO" id="GO:0015074">
    <property type="term" value="P:DNA integration"/>
    <property type="evidence" value="ECO:0007669"/>
    <property type="project" value="InterPro"/>
</dbReference>
<protein>
    <recommendedName>
        <fullName evidence="7">Integrase catalytic domain-containing protein</fullName>
    </recommendedName>
</protein>
<dbReference type="AlphaFoldDB" id="A0A438GHQ3"/>
<evidence type="ECO:0000256" key="6">
    <source>
        <dbReference type="ARBA" id="ARBA00022918"/>
    </source>
</evidence>
<proteinExistence type="predicted"/>
<reference evidence="8 9" key="1">
    <citation type="journal article" date="2018" name="PLoS Genet.">
        <title>Population sequencing reveals clonal diversity and ancestral inbreeding in the grapevine cultivar Chardonnay.</title>
        <authorList>
            <person name="Roach M.J."/>
            <person name="Johnson D.L."/>
            <person name="Bohlmann J."/>
            <person name="van Vuuren H.J."/>
            <person name="Jones S.J."/>
            <person name="Pretorius I.S."/>
            <person name="Schmidt S.A."/>
            <person name="Borneman A.R."/>
        </authorList>
    </citation>
    <scope>NUCLEOTIDE SEQUENCE [LARGE SCALE GENOMIC DNA]</scope>
    <source>
        <strain evidence="9">cv. Chardonnay</strain>
        <tissue evidence="8">Leaf</tissue>
    </source>
</reference>
<keyword evidence="5" id="KW-0378">Hydrolase</keyword>
<accession>A0A438GHQ3</accession>
<dbReference type="GO" id="GO:0016787">
    <property type="term" value="F:hydrolase activity"/>
    <property type="evidence" value="ECO:0007669"/>
    <property type="project" value="UniProtKB-KW"/>
</dbReference>
<evidence type="ECO:0000256" key="3">
    <source>
        <dbReference type="ARBA" id="ARBA00022722"/>
    </source>
</evidence>
<dbReference type="Proteomes" id="UP000288805">
    <property type="component" value="Unassembled WGS sequence"/>
</dbReference>
<keyword evidence="1" id="KW-0808">Transferase</keyword>
<evidence type="ECO:0000256" key="4">
    <source>
        <dbReference type="ARBA" id="ARBA00022759"/>
    </source>
</evidence>
<organism evidence="8 9">
    <name type="scientific">Vitis vinifera</name>
    <name type="common">Grape</name>
    <dbReference type="NCBI Taxonomy" id="29760"/>
    <lineage>
        <taxon>Eukaryota</taxon>
        <taxon>Viridiplantae</taxon>
        <taxon>Streptophyta</taxon>
        <taxon>Embryophyta</taxon>
        <taxon>Tracheophyta</taxon>
        <taxon>Spermatophyta</taxon>
        <taxon>Magnoliopsida</taxon>
        <taxon>eudicotyledons</taxon>
        <taxon>Gunneridae</taxon>
        <taxon>Pentapetalae</taxon>
        <taxon>rosids</taxon>
        <taxon>Vitales</taxon>
        <taxon>Vitaceae</taxon>
        <taxon>Viteae</taxon>
        <taxon>Vitis</taxon>
    </lineage>
</organism>
<dbReference type="GO" id="GO:0003964">
    <property type="term" value="F:RNA-directed DNA polymerase activity"/>
    <property type="evidence" value="ECO:0007669"/>
    <property type="project" value="UniProtKB-KW"/>
</dbReference>
<dbReference type="Gene3D" id="3.30.420.10">
    <property type="entry name" value="Ribonuclease H-like superfamily/Ribonuclease H"/>
    <property type="match status" value="2"/>
</dbReference>
<dbReference type="PANTHER" id="PTHR47266">
    <property type="entry name" value="ENDONUCLEASE-RELATED"/>
    <property type="match status" value="1"/>
</dbReference>
<dbReference type="GO" id="GO:0004519">
    <property type="term" value="F:endonuclease activity"/>
    <property type="evidence" value="ECO:0007669"/>
    <property type="project" value="UniProtKB-KW"/>
</dbReference>
<evidence type="ECO:0000256" key="1">
    <source>
        <dbReference type="ARBA" id="ARBA00022679"/>
    </source>
</evidence>
<feature type="domain" description="Integrase catalytic" evidence="7">
    <location>
        <begin position="19"/>
        <end position="128"/>
    </location>
</feature>
<evidence type="ECO:0000313" key="9">
    <source>
        <dbReference type="Proteomes" id="UP000288805"/>
    </source>
</evidence>
<keyword evidence="4" id="KW-0255">Endonuclease</keyword>
<dbReference type="Pfam" id="PF17917">
    <property type="entry name" value="RT_RNaseH"/>
    <property type="match status" value="1"/>
</dbReference>
<evidence type="ECO:0000313" key="8">
    <source>
        <dbReference type="EMBL" id="RVW71733.1"/>
    </source>
</evidence>
<evidence type="ECO:0000256" key="2">
    <source>
        <dbReference type="ARBA" id="ARBA00022695"/>
    </source>
</evidence>
<dbReference type="InterPro" id="IPR012337">
    <property type="entry name" value="RNaseH-like_sf"/>
</dbReference>
<sequence>MGCANLEGVVRVLCEFRTSFEQPECVVRVLCEFRTSLEQLSSEGHIFLISAPNRSFIVVFTDYSALKYLLTKQDAKARLIRWILLLQEFNLQIRDKKFGVPKAIISDGGTHFCNKPFETLLAKYGVKHKDWSIKLLDSLWAYRTAYKTILGMSPYCLVYGKACHLPVEIEYKAWWAIKKLNMDLTRARLKRCLDLNELEEMRNDAYLNSKIAKERWTGPFIIHDVQSNGVVELLNFKSIRTFKESLKNEVKGKTGENRGEKPKHKEFRTTLPLVRNCLYTIRGEQLPHLWPLLIFQLGVLLQRRPRLQSQESPPEQLEIHSLSLLPPDALSSLARPLRTTPIAEREHSMMRHILITMFCDSSLSWGIHTAYLRGQDFRARRVLQSSSRFIVSAPPTRRPILASSPIEDNSDCRARAFHDEAYFDHYVLRQQPELGDSYRLLERIIMRKELPPRMLLVDVVLRTNLFPLQHKVQRRGAILEALFRISEGYYFGPFI</sequence>
<dbReference type="InterPro" id="IPR001584">
    <property type="entry name" value="Integrase_cat-core"/>
</dbReference>
<dbReference type="InterPro" id="IPR036397">
    <property type="entry name" value="RNaseH_sf"/>
</dbReference>